<dbReference type="Proteomes" id="UP000784294">
    <property type="component" value="Unassembled WGS sequence"/>
</dbReference>
<dbReference type="EMBL" id="CAAALY010041449">
    <property type="protein sequence ID" value="VEL19407.1"/>
    <property type="molecule type" value="Genomic_DNA"/>
</dbReference>
<proteinExistence type="predicted"/>
<comment type="caution">
    <text evidence="1">The sequence shown here is derived from an EMBL/GenBank/DDBJ whole genome shotgun (WGS) entry which is preliminary data.</text>
</comment>
<gene>
    <name evidence="1" type="ORF">PXEA_LOCUS12847</name>
</gene>
<evidence type="ECO:0000313" key="1">
    <source>
        <dbReference type="EMBL" id="VEL19407.1"/>
    </source>
</evidence>
<accession>A0A3S5A484</accession>
<dbReference type="AlphaFoldDB" id="A0A3S5A484"/>
<protein>
    <submittedName>
        <fullName evidence="1">Uncharacterized protein</fullName>
    </submittedName>
</protein>
<keyword evidence="2" id="KW-1185">Reference proteome</keyword>
<name>A0A3S5A484_9PLAT</name>
<organism evidence="1 2">
    <name type="scientific">Protopolystoma xenopodis</name>
    <dbReference type="NCBI Taxonomy" id="117903"/>
    <lineage>
        <taxon>Eukaryota</taxon>
        <taxon>Metazoa</taxon>
        <taxon>Spiralia</taxon>
        <taxon>Lophotrochozoa</taxon>
        <taxon>Platyhelminthes</taxon>
        <taxon>Monogenea</taxon>
        <taxon>Polyopisthocotylea</taxon>
        <taxon>Polystomatidea</taxon>
        <taxon>Polystomatidae</taxon>
        <taxon>Protopolystoma</taxon>
    </lineage>
</organism>
<evidence type="ECO:0000313" key="2">
    <source>
        <dbReference type="Proteomes" id="UP000784294"/>
    </source>
</evidence>
<reference evidence="1" key="1">
    <citation type="submission" date="2018-11" db="EMBL/GenBank/DDBJ databases">
        <authorList>
            <consortium name="Pathogen Informatics"/>
        </authorList>
    </citation>
    <scope>NUCLEOTIDE SEQUENCE</scope>
</reference>
<sequence>MHILLRPPTRTPCSRPSTSPPLQLVSLMNFTGRPATQPLSHSAAQPLFAVSPLVLLTSTQLFPSFCLTCPPRLVHVLFSLSLSRPLPVPD</sequence>